<protein>
    <submittedName>
        <fullName evidence="2">Uncharacterized protein</fullName>
    </submittedName>
</protein>
<reference evidence="3" key="1">
    <citation type="journal article" date="2019" name="Int. J. Syst. Evol. Microbiol.">
        <title>The Global Catalogue of Microorganisms (GCM) 10K type strain sequencing project: providing services to taxonomists for standard genome sequencing and annotation.</title>
        <authorList>
            <consortium name="The Broad Institute Genomics Platform"/>
            <consortium name="The Broad Institute Genome Sequencing Center for Infectious Disease"/>
            <person name="Wu L."/>
            <person name="Ma J."/>
        </authorList>
    </citation>
    <scope>NUCLEOTIDE SEQUENCE [LARGE SCALE GENOMIC DNA]</scope>
    <source>
        <strain evidence="3">CCUG 49560</strain>
    </source>
</reference>
<proteinExistence type="predicted"/>
<feature type="compositionally biased region" description="Basic and acidic residues" evidence="1">
    <location>
        <begin position="219"/>
        <end position="228"/>
    </location>
</feature>
<gene>
    <name evidence="2" type="ORF">ACFO8L_22800</name>
</gene>
<feature type="region of interest" description="Disordered" evidence="1">
    <location>
        <begin position="194"/>
        <end position="243"/>
    </location>
</feature>
<organism evidence="2 3">
    <name type="scientific">Sphaerisporangium corydalis</name>
    <dbReference type="NCBI Taxonomy" id="1441875"/>
    <lineage>
        <taxon>Bacteria</taxon>
        <taxon>Bacillati</taxon>
        <taxon>Actinomycetota</taxon>
        <taxon>Actinomycetes</taxon>
        <taxon>Streptosporangiales</taxon>
        <taxon>Streptosporangiaceae</taxon>
        <taxon>Sphaerisporangium</taxon>
    </lineage>
</organism>
<keyword evidence="3" id="KW-1185">Reference proteome</keyword>
<comment type="caution">
    <text evidence="2">The sequence shown here is derived from an EMBL/GenBank/DDBJ whole genome shotgun (WGS) entry which is preliminary data.</text>
</comment>
<evidence type="ECO:0000256" key="1">
    <source>
        <dbReference type="SAM" id="MobiDB-lite"/>
    </source>
</evidence>
<accession>A0ABV9EJZ7</accession>
<sequence>MMPETPLVSRCVIGIDVEKYSVGRRIRQQDGVQRTLDTMLSQSAESAGLDRTIWDRLPAGDGEMAVLPECDLTTVVGGFVRDLDDRLAVHNEDHGPGMQIKLRMAAHIGLLKRSPLGYAGPALVVLSRLLNADELRRALRNAEDTHLALIVSSSMFPVVESGGLGLRPWTFRKIEVVDDAKGFSEVAYIHPANEVAAGRPSDGPPVPGPPPSREPAAPAEEKAGKERSGTMIGTQWNISGPDARINHSDRDMYLFETTADDA</sequence>
<dbReference type="RefSeq" id="WP_380707322.1">
    <property type="nucleotide sequence ID" value="NZ_JBHSFN010000014.1"/>
</dbReference>
<dbReference type="Proteomes" id="UP001595891">
    <property type="component" value="Unassembled WGS sequence"/>
</dbReference>
<evidence type="ECO:0000313" key="2">
    <source>
        <dbReference type="EMBL" id="MFC4588937.1"/>
    </source>
</evidence>
<dbReference type="EMBL" id="JBHSFN010000014">
    <property type="protein sequence ID" value="MFC4588937.1"/>
    <property type="molecule type" value="Genomic_DNA"/>
</dbReference>
<feature type="compositionally biased region" description="Pro residues" evidence="1">
    <location>
        <begin position="202"/>
        <end position="213"/>
    </location>
</feature>
<name>A0ABV9EJZ7_9ACTN</name>
<evidence type="ECO:0000313" key="3">
    <source>
        <dbReference type="Proteomes" id="UP001595891"/>
    </source>
</evidence>